<dbReference type="Gene3D" id="2.40.160.10">
    <property type="entry name" value="Porin"/>
    <property type="match status" value="1"/>
</dbReference>
<protein>
    <submittedName>
        <fullName evidence="2">Uncharacterized protein</fullName>
    </submittedName>
</protein>
<dbReference type="GO" id="GO:0015288">
    <property type="term" value="F:porin activity"/>
    <property type="evidence" value="ECO:0007669"/>
    <property type="project" value="InterPro"/>
</dbReference>
<accession>A0A2M9G4A1</accession>
<evidence type="ECO:0000313" key="3">
    <source>
        <dbReference type="Proteomes" id="UP000229498"/>
    </source>
</evidence>
<feature type="signal peptide" evidence="1">
    <location>
        <begin position="1"/>
        <end position="21"/>
    </location>
</feature>
<sequence length="256" mass="26935">MPLSNRHILAIGLGLSCAAGAAAQAQEGTLRLNLQAPAKDASVQDAPAAATLDELLSMTPRASGLNLNLDADRAHAEDMPDVRLDFGDQAAGVGYQIFGSVGDARGDRVGISGLQAQGLSLGAPPSGPLALAAPDDSRGGEWRVGGRIDYAGFSFGADMAREWRLAEGAGVRDYRLGMSYGGEDWRVGMQYMRSLSGDQQRLTAISDAVELGGVWNVSRSVNLVGGVQLWDQEDISSLDSDSQRAALIFLGTRIQF</sequence>
<evidence type="ECO:0000313" key="2">
    <source>
        <dbReference type="EMBL" id="PJK30543.1"/>
    </source>
</evidence>
<keyword evidence="3" id="KW-1185">Reference proteome</keyword>
<name>A0A2M9G4A1_9PROT</name>
<proteinExistence type="predicted"/>
<organism evidence="2 3">
    <name type="scientific">Minwuia thermotolerans</name>
    <dbReference type="NCBI Taxonomy" id="2056226"/>
    <lineage>
        <taxon>Bacteria</taxon>
        <taxon>Pseudomonadati</taxon>
        <taxon>Pseudomonadota</taxon>
        <taxon>Alphaproteobacteria</taxon>
        <taxon>Minwuiales</taxon>
        <taxon>Minwuiaceae</taxon>
        <taxon>Minwuia</taxon>
    </lineage>
</organism>
<reference evidence="2 3" key="1">
    <citation type="submission" date="2017-11" db="EMBL/GenBank/DDBJ databases">
        <title>Draft genome sequence of Rhizobiales bacterium SY3-13.</title>
        <authorList>
            <person name="Sun C."/>
        </authorList>
    </citation>
    <scope>NUCLEOTIDE SEQUENCE [LARGE SCALE GENOMIC DNA]</scope>
    <source>
        <strain evidence="2 3">SY3-13</strain>
    </source>
</reference>
<comment type="caution">
    <text evidence="2">The sequence shown here is derived from an EMBL/GenBank/DDBJ whole genome shotgun (WGS) entry which is preliminary data.</text>
</comment>
<dbReference type="PROSITE" id="PS51257">
    <property type="entry name" value="PROKAR_LIPOPROTEIN"/>
    <property type="match status" value="1"/>
</dbReference>
<dbReference type="GO" id="GO:0016020">
    <property type="term" value="C:membrane"/>
    <property type="evidence" value="ECO:0007669"/>
    <property type="project" value="InterPro"/>
</dbReference>
<gene>
    <name evidence="2" type="ORF">CVT23_06260</name>
</gene>
<dbReference type="SUPFAM" id="SSF56935">
    <property type="entry name" value="Porins"/>
    <property type="match status" value="1"/>
</dbReference>
<dbReference type="AlphaFoldDB" id="A0A2M9G4A1"/>
<dbReference type="InterPro" id="IPR023614">
    <property type="entry name" value="Porin_dom_sf"/>
</dbReference>
<dbReference type="Proteomes" id="UP000229498">
    <property type="component" value="Unassembled WGS sequence"/>
</dbReference>
<evidence type="ECO:0000256" key="1">
    <source>
        <dbReference type="SAM" id="SignalP"/>
    </source>
</evidence>
<keyword evidence="1" id="KW-0732">Signal</keyword>
<dbReference type="OrthoDB" id="6758483at2"/>
<dbReference type="EMBL" id="PHIG01000025">
    <property type="protein sequence ID" value="PJK30543.1"/>
    <property type="molecule type" value="Genomic_DNA"/>
</dbReference>
<feature type="chain" id="PRO_5014754151" evidence="1">
    <location>
        <begin position="22"/>
        <end position="256"/>
    </location>
</feature>